<organism evidence="11 12">
    <name type="scientific">Nephila pilipes</name>
    <name type="common">Giant wood spider</name>
    <name type="synonym">Nephila maculata</name>
    <dbReference type="NCBI Taxonomy" id="299642"/>
    <lineage>
        <taxon>Eukaryota</taxon>
        <taxon>Metazoa</taxon>
        <taxon>Ecdysozoa</taxon>
        <taxon>Arthropoda</taxon>
        <taxon>Chelicerata</taxon>
        <taxon>Arachnida</taxon>
        <taxon>Araneae</taxon>
        <taxon>Araneomorphae</taxon>
        <taxon>Entelegynae</taxon>
        <taxon>Araneoidea</taxon>
        <taxon>Nephilidae</taxon>
        <taxon>Nephila</taxon>
    </lineage>
</organism>
<sequence>MTANHKGDLYYVKPKIETATIVTKFQKWHQKFGHLSESDLRKLKTERMVRGLHFDIKDSVKDCKIFIQSKQTVAPFSKESKFKNKIPLELVHSSVCGPMRVPSQADSYYFFTFIDDKSRYVVINVLKTKDEAKKAFINYKTLVENQTGKEIKTLRTDNGL</sequence>
<dbReference type="GO" id="GO:0003676">
    <property type="term" value="F:nucleic acid binding"/>
    <property type="evidence" value="ECO:0007669"/>
    <property type="project" value="InterPro"/>
</dbReference>
<dbReference type="Pfam" id="PF13976">
    <property type="entry name" value="gag_pre-integrs"/>
    <property type="match status" value="1"/>
</dbReference>
<evidence type="ECO:0000256" key="8">
    <source>
        <dbReference type="ARBA" id="ARBA00022932"/>
    </source>
</evidence>
<name>A0A8X6T2E3_NEPPI</name>
<dbReference type="InterPro" id="IPR012337">
    <property type="entry name" value="RNaseH-like_sf"/>
</dbReference>
<evidence type="ECO:0000256" key="7">
    <source>
        <dbReference type="ARBA" id="ARBA00022918"/>
    </source>
</evidence>
<dbReference type="InterPro" id="IPR025724">
    <property type="entry name" value="GAG-pre-integrase_dom"/>
</dbReference>
<dbReference type="OrthoDB" id="413361at2759"/>
<evidence type="ECO:0000256" key="4">
    <source>
        <dbReference type="ARBA" id="ARBA00022801"/>
    </source>
</evidence>
<evidence type="ECO:0000259" key="10">
    <source>
        <dbReference type="PROSITE" id="PS50994"/>
    </source>
</evidence>
<dbReference type="InterPro" id="IPR036397">
    <property type="entry name" value="RNaseH_sf"/>
</dbReference>
<evidence type="ECO:0000256" key="2">
    <source>
        <dbReference type="ARBA" id="ARBA00022723"/>
    </source>
</evidence>
<keyword evidence="2" id="KW-0479">Metal-binding</keyword>
<dbReference type="GO" id="GO:0046872">
    <property type="term" value="F:metal ion binding"/>
    <property type="evidence" value="ECO:0007669"/>
    <property type="project" value="UniProtKB-KW"/>
</dbReference>
<evidence type="ECO:0000256" key="1">
    <source>
        <dbReference type="ARBA" id="ARBA00022722"/>
    </source>
</evidence>
<evidence type="ECO:0000256" key="9">
    <source>
        <dbReference type="ARBA" id="ARBA00023172"/>
    </source>
</evidence>
<proteinExistence type="predicted"/>
<dbReference type="PANTHER" id="PTHR42648:SF11">
    <property type="entry name" value="TRANSPOSON TY4-P GAG-POL POLYPROTEIN"/>
    <property type="match status" value="1"/>
</dbReference>
<keyword evidence="8" id="KW-0548">Nucleotidyltransferase</keyword>
<keyword evidence="6" id="KW-0229">DNA integration</keyword>
<keyword evidence="8" id="KW-0239">DNA-directed DNA polymerase</keyword>
<gene>
    <name evidence="11" type="ORF">NPIL_186251</name>
</gene>
<dbReference type="GO" id="GO:0003964">
    <property type="term" value="F:RNA-directed DNA polymerase activity"/>
    <property type="evidence" value="ECO:0007669"/>
    <property type="project" value="UniProtKB-KW"/>
</dbReference>
<keyword evidence="12" id="KW-1185">Reference proteome</keyword>
<dbReference type="InterPro" id="IPR001584">
    <property type="entry name" value="Integrase_cat-core"/>
</dbReference>
<evidence type="ECO:0000256" key="6">
    <source>
        <dbReference type="ARBA" id="ARBA00022908"/>
    </source>
</evidence>
<dbReference type="PANTHER" id="PTHR42648">
    <property type="entry name" value="TRANSPOSASE, PUTATIVE-RELATED"/>
    <property type="match status" value="1"/>
</dbReference>
<dbReference type="GO" id="GO:0006310">
    <property type="term" value="P:DNA recombination"/>
    <property type="evidence" value="ECO:0007669"/>
    <property type="project" value="UniProtKB-KW"/>
</dbReference>
<dbReference type="GO" id="GO:0003887">
    <property type="term" value="F:DNA-directed DNA polymerase activity"/>
    <property type="evidence" value="ECO:0007669"/>
    <property type="project" value="UniProtKB-KW"/>
</dbReference>
<evidence type="ECO:0000256" key="3">
    <source>
        <dbReference type="ARBA" id="ARBA00022759"/>
    </source>
</evidence>
<dbReference type="Gene3D" id="3.30.420.10">
    <property type="entry name" value="Ribonuclease H-like superfamily/Ribonuclease H"/>
    <property type="match status" value="1"/>
</dbReference>
<dbReference type="InterPro" id="IPR039537">
    <property type="entry name" value="Retrotran_Ty1/copia-like"/>
</dbReference>
<dbReference type="SUPFAM" id="SSF53098">
    <property type="entry name" value="Ribonuclease H-like"/>
    <property type="match status" value="1"/>
</dbReference>
<keyword evidence="3" id="KW-0255">Endonuclease</keyword>
<keyword evidence="5" id="KW-0460">Magnesium</keyword>
<keyword evidence="1" id="KW-0540">Nuclease</keyword>
<dbReference type="PROSITE" id="PS50994">
    <property type="entry name" value="INTEGRASE"/>
    <property type="match status" value="1"/>
</dbReference>
<dbReference type="EMBL" id="BMAW01000572">
    <property type="protein sequence ID" value="GFS69647.1"/>
    <property type="molecule type" value="Genomic_DNA"/>
</dbReference>
<feature type="domain" description="Integrase catalytic" evidence="10">
    <location>
        <begin position="83"/>
        <end position="160"/>
    </location>
</feature>
<dbReference type="GO" id="GO:0016787">
    <property type="term" value="F:hydrolase activity"/>
    <property type="evidence" value="ECO:0007669"/>
    <property type="project" value="UniProtKB-KW"/>
</dbReference>
<keyword evidence="7" id="KW-0695">RNA-directed DNA polymerase</keyword>
<evidence type="ECO:0000313" key="11">
    <source>
        <dbReference type="EMBL" id="GFS69647.1"/>
    </source>
</evidence>
<comment type="caution">
    <text evidence="11">The sequence shown here is derived from an EMBL/GenBank/DDBJ whole genome shotgun (WGS) entry which is preliminary data.</text>
</comment>
<accession>A0A8X6T2E3</accession>
<dbReference type="GO" id="GO:0004519">
    <property type="term" value="F:endonuclease activity"/>
    <property type="evidence" value="ECO:0007669"/>
    <property type="project" value="UniProtKB-KW"/>
</dbReference>
<keyword evidence="9" id="KW-0233">DNA recombination</keyword>
<keyword evidence="4" id="KW-0378">Hydrolase</keyword>
<evidence type="ECO:0000256" key="5">
    <source>
        <dbReference type="ARBA" id="ARBA00022842"/>
    </source>
</evidence>
<dbReference type="GO" id="GO:0015074">
    <property type="term" value="P:DNA integration"/>
    <property type="evidence" value="ECO:0007669"/>
    <property type="project" value="UniProtKB-KW"/>
</dbReference>
<protein>
    <submittedName>
        <fullName evidence="11">Retrovirus-related Pol polyprotein from transposon TNT 1-94</fullName>
    </submittedName>
</protein>
<evidence type="ECO:0000313" key="12">
    <source>
        <dbReference type="Proteomes" id="UP000887013"/>
    </source>
</evidence>
<reference evidence="11" key="1">
    <citation type="submission" date="2020-08" db="EMBL/GenBank/DDBJ databases">
        <title>Multicomponent nature underlies the extraordinary mechanical properties of spider dragline silk.</title>
        <authorList>
            <person name="Kono N."/>
            <person name="Nakamura H."/>
            <person name="Mori M."/>
            <person name="Yoshida Y."/>
            <person name="Ohtoshi R."/>
            <person name="Malay A.D."/>
            <person name="Moran D.A.P."/>
            <person name="Tomita M."/>
            <person name="Numata K."/>
            <person name="Arakawa K."/>
        </authorList>
    </citation>
    <scope>NUCLEOTIDE SEQUENCE</scope>
</reference>
<dbReference type="Proteomes" id="UP000887013">
    <property type="component" value="Unassembled WGS sequence"/>
</dbReference>
<keyword evidence="8" id="KW-0808">Transferase</keyword>
<dbReference type="AlphaFoldDB" id="A0A8X6T2E3"/>